<keyword evidence="5" id="KW-1185">Reference proteome</keyword>
<keyword evidence="2" id="KW-0472">Membrane</keyword>
<dbReference type="InterPro" id="IPR036291">
    <property type="entry name" value="NAD(P)-bd_dom_sf"/>
</dbReference>
<dbReference type="RefSeq" id="WP_259057242.1">
    <property type="nucleotide sequence ID" value="NZ_JANUCT010000021.1"/>
</dbReference>
<feature type="transmembrane region" description="Helical" evidence="2">
    <location>
        <begin position="76"/>
        <end position="96"/>
    </location>
</feature>
<evidence type="ECO:0000259" key="3">
    <source>
        <dbReference type="Pfam" id="PF02719"/>
    </source>
</evidence>
<reference evidence="4" key="1">
    <citation type="submission" date="2022-08" db="EMBL/GenBank/DDBJ databases">
        <title>Genomic Encyclopedia of Type Strains, Phase III (KMG-III): the genomes of soil and plant-associated and newly described type strains.</title>
        <authorList>
            <person name="Whitman W."/>
        </authorList>
    </citation>
    <scope>NUCLEOTIDE SEQUENCE</scope>
    <source>
        <strain evidence="4">HMT 1</strain>
    </source>
</reference>
<feature type="transmembrane region" description="Helical" evidence="2">
    <location>
        <begin position="42"/>
        <end position="64"/>
    </location>
</feature>
<dbReference type="InterPro" id="IPR051203">
    <property type="entry name" value="Polysaccharide_Synthase-Rel"/>
</dbReference>
<dbReference type="Proteomes" id="UP001204445">
    <property type="component" value="Unassembled WGS sequence"/>
</dbReference>
<dbReference type="Pfam" id="PF13727">
    <property type="entry name" value="CoA_binding_3"/>
    <property type="match status" value="1"/>
</dbReference>
<keyword evidence="2" id="KW-0812">Transmembrane</keyword>
<sequence>MVAGLNRRLTIILHDLGMAAVAWYLAWLARFNLAFPYPRWELSLQLLPEILIIQGFVFWYFGLYRGLWRFASIPDLWNIIKAALLGALSISLVLFIQTRLQGIPRSILVLYPLFLILLLGGPRLGYRLFKDRRLTLDRSVKKRVLIIGAGRAGETLVRDMLREEGGAPVGFLDDDPELAGSRVHGLPVYGGIDQVKRVVDQYEVDLIIIAVPSATGQQMQRIVAACEETNLPMRTLPSLQDMMSGRPALSDLRELSIEDLLGRDKVDLDWPAIRQGIHQKVVLVSGGGGSIGSELCRQIAALAPAQLIIVERSEFNLYRIHADLEANYPQVPLVAVLGDVCDRQTVDRVLEQYQPQVIFHAAAYKHVPILEQYLREAVQNNIIGTRHMAESAARHACEKFVLISTDKAVNPINMLGKTKRAAEILCDSMNGQSATRYITVRFGNVLGSDGSVVPLFQRQIREGGPVTVTHPDMQRYFMTIPESCQLILQAGAMGEGGEIFVLDMGQPVRIAYLAEQMIRLSGQVPNRDIEIQFTGLRPGEKLDEELFHDGEMVAETCHPKILLARHTRCSHAALNELWQAMQEAATQYEEQQLRELIEQLVPSPATDGEAGGNIISLHQHKVS</sequence>
<evidence type="ECO:0000313" key="4">
    <source>
        <dbReference type="EMBL" id="MCS3904390.1"/>
    </source>
</evidence>
<feature type="transmembrane region" description="Helical" evidence="2">
    <location>
        <begin position="108"/>
        <end position="126"/>
    </location>
</feature>
<dbReference type="InterPro" id="IPR003869">
    <property type="entry name" value="Polysac_CapD-like"/>
</dbReference>
<evidence type="ECO:0000256" key="2">
    <source>
        <dbReference type="SAM" id="Phobius"/>
    </source>
</evidence>
<protein>
    <submittedName>
        <fullName evidence="4">FlaA1/EpsC-like NDP-sugar epimerase</fullName>
    </submittedName>
</protein>
<name>A0AAE3L221_9GAMM</name>
<dbReference type="EMBL" id="JANUCT010000021">
    <property type="protein sequence ID" value="MCS3904390.1"/>
    <property type="molecule type" value="Genomic_DNA"/>
</dbReference>
<dbReference type="Pfam" id="PF02719">
    <property type="entry name" value="Polysacc_synt_2"/>
    <property type="match status" value="1"/>
</dbReference>
<feature type="domain" description="Polysaccharide biosynthesis protein CapD-like" evidence="3">
    <location>
        <begin position="282"/>
        <end position="564"/>
    </location>
</feature>
<feature type="transmembrane region" description="Helical" evidence="2">
    <location>
        <begin position="12"/>
        <end position="30"/>
    </location>
</feature>
<evidence type="ECO:0000313" key="5">
    <source>
        <dbReference type="Proteomes" id="UP001204445"/>
    </source>
</evidence>
<dbReference type="CDD" id="cd05237">
    <property type="entry name" value="UDP_invert_4-6DH_SDR_e"/>
    <property type="match status" value="1"/>
</dbReference>
<accession>A0AAE3L221</accession>
<comment type="caution">
    <text evidence="4">The sequence shown here is derived from an EMBL/GenBank/DDBJ whole genome shotgun (WGS) entry which is preliminary data.</text>
</comment>
<gene>
    <name evidence="4" type="ORF">J2T55_002426</name>
</gene>
<comment type="similarity">
    <text evidence="1">Belongs to the polysaccharide synthase family.</text>
</comment>
<keyword evidence="2" id="KW-1133">Transmembrane helix</keyword>
<organism evidence="4 5">
    <name type="scientific">Methylohalomonas lacus</name>
    <dbReference type="NCBI Taxonomy" id="398773"/>
    <lineage>
        <taxon>Bacteria</taxon>
        <taxon>Pseudomonadati</taxon>
        <taxon>Pseudomonadota</taxon>
        <taxon>Gammaproteobacteria</taxon>
        <taxon>Methylohalomonadales</taxon>
        <taxon>Methylohalomonadaceae</taxon>
        <taxon>Methylohalomonas</taxon>
    </lineage>
</organism>
<dbReference type="AlphaFoldDB" id="A0AAE3L221"/>
<dbReference type="SUPFAM" id="SSF51735">
    <property type="entry name" value="NAD(P)-binding Rossmann-fold domains"/>
    <property type="match status" value="2"/>
</dbReference>
<dbReference type="PANTHER" id="PTHR43318:SF1">
    <property type="entry name" value="POLYSACCHARIDE BIOSYNTHESIS PROTEIN EPSC-RELATED"/>
    <property type="match status" value="1"/>
</dbReference>
<proteinExistence type="inferred from homology"/>
<evidence type="ECO:0000256" key="1">
    <source>
        <dbReference type="ARBA" id="ARBA00007430"/>
    </source>
</evidence>
<dbReference type="Gene3D" id="3.40.50.720">
    <property type="entry name" value="NAD(P)-binding Rossmann-like Domain"/>
    <property type="match status" value="2"/>
</dbReference>
<dbReference type="PANTHER" id="PTHR43318">
    <property type="entry name" value="UDP-N-ACETYLGLUCOSAMINE 4,6-DEHYDRATASE"/>
    <property type="match status" value="1"/>
</dbReference>